<reference evidence="2 3" key="1">
    <citation type="submission" date="2016-03" db="EMBL/GenBank/DDBJ databases">
        <authorList>
            <person name="Ploux O."/>
        </authorList>
    </citation>
    <scope>NUCLEOTIDE SEQUENCE [LARGE SCALE GENOMIC DNA]</scope>
    <source>
        <strain evidence="2 3">UAMH 11012</strain>
    </source>
</reference>
<evidence type="ECO:0000313" key="3">
    <source>
        <dbReference type="Proteomes" id="UP000184330"/>
    </source>
</evidence>
<organism evidence="2 3">
    <name type="scientific">Phialocephala subalpina</name>
    <dbReference type="NCBI Taxonomy" id="576137"/>
    <lineage>
        <taxon>Eukaryota</taxon>
        <taxon>Fungi</taxon>
        <taxon>Dikarya</taxon>
        <taxon>Ascomycota</taxon>
        <taxon>Pezizomycotina</taxon>
        <taxon>Leotiomycetes</taxon>
        <taxon>Helotiales</taxon>
        <taxon>Mollisiaceae</taxon>
        <taxon>Phialocephala</taxon>
        <taxon>Phialocephala fortinii species complex</taxon>
    </lineage>
</organism>
<feature type="compositionally biased region" description="Basic and acidic residues" evidence="1">
    <location>
        <begin position="115"/>
        <end position="127"/>
    </location>
</feature>
<feature type="region of interest" description="Disordered" evidence="1">
    <location>
        <begin position="113"/>
        <end position="143"/>
    </location>
</feature>
<name>A0A1L7WTU9_9HELO</name>
<dbReference type="OrthoDB" id="10594289at2759"/>
<evidence type="ECO:0000256" key="1">
    <source>
        <dbReference type="SAM" id="MobiDB-lite"/>
    </source>
</evidence>
<evidence type="ECO:0000313" key="2">
    <source>
        <dbReference type="EMBL" id="CZR56201.1"/>
    </source>
</evidence>
<keyword evidence="3" id="KW-1185">Reference proteome</keyword>
<feature type="compositionally biased region" description="Pro residues" evidence="1">
    <location>
        <begin position="130"/>
        <end position="140"/>
    </location>
</feature>
<feature type="region of interest" description="Disordered" evidence="1">
    <location>
        <begin position="213"/>
        <end position="248"/>
    </location>
</feature>
<feature type="compositionally biased region" description="Polar residues" evidence="1">
    <location>
        <begin position="230"/>
        <end position="248"/>
    </location>
</feature>
<gene>
    <name evidence="2" type="ORF">PAC_06089</name>
</gene>
<protein>
    <submittedName>
        <fullName evidence="2">Uncharacterized protein</fullName>
    </submittedName>
</protein>
<accession>A0A1L7WTU9</accession>
<proteinExistence type="predicted"/>
<dbReference type="Proteomes" id="UP000184330">
    <property type="component" value="Unassembled WGS sequence"/>
</dbReference>
<dbReference type="EMBL" id="FJOG01000007">
    <property type="protein sequence ID" value="CZR56201.1"/>
    <property type="molecule type" value="Genomic_DNA"/>
</dbReference>
<sequence length="248" mass="26169">MPAQMCQHIYHLGCTQDETLVNAAPESDDNGYCSSASCSCIPFNESLGAGFNVTVHPWSSTMTLQPSGTPTAEIDPTFSSIQSFVKSMSEIVATTSSLATETIGFSLIPTSMPRIETDNMTKRRETQPEPTVPPSEPAPSSPFLSGFVGISPFPSMTISTKSASSETFSPSLSGFVGISPFPSLTTSTESLEASSETLSPSLSGFVSISTFPAPTSRTKFSARSDLNVGMTRSTSVPSASQSESTYDY</sequence>
<dbReference type="AlphaFoldDB" id="A0A1L7WTU9"/>